<evidence type="ECO:0000256" key="1">
    <source>
        <dbReference type="SAM" id="MobiDB-lite"/>
    </source>
</evidence>
<dbReference type="PROSITE" id="PS51257">
    <property type="entry name" value="PROKAR_LIPOPROTEIN"/>
    <property type="match status" value="1"/>
</dbReference>
<gene>
    <name evidence="3" type="ORF">ABIE21_000179</name>
</gene>
<accession>A0ABV2QI17</accession>
<feature type="chain" id="PRO_5047026048" evidence="2">
    <location>
        <begin position="20"/>
        <end position="55"/>
    </location>
</feature>
<dbReference type="RefSeq" id="WP_354022905.1">
    <property type="nucleotide sequence ID" value="NZ_JBEPSJ010000001.1"/>
</dbReference>
<sequence>MKRTIIVAAIAIVAGLTISGCGITDSDHGVDTGTHSTNSPSDMTRENKGTTKKGG</sequence>
<comment type="caution">
    <text evidence="3">The sequence shown here is derived from an EMBL/GenBank/DDBJ whole genome shotgun (WGS) entry which is preliminary data.</text>
</comment>
<feature type="signal peptide" evidence="2">
    <location>
        <begin position="1"/>
        <end position="19"/>
    </location>
</feature>
<dbReference type="EMBL" id="JBEPSJ010000001">
    <property type="protein sequence ID" value="MET4580689.1"/>
    <property type="molecule type" value="Genomic_DNA"/>
</dbReference>
<protein>
    <submittedName>
        <fullName evidence="3">Uncharacterized protein</fullName>
    </submittedName>
</protein>
<evidence type="ECO:0000256" key="2">
    <source>
        <dbReference type="SAM" id="SignalP"/>
    </source>
</evidence>
<keyword evidence="2" id="KW-0732">Signal</keyword>
<evidence type="ECO:0000313" key="3">
    <source>
        <dbReference type="EMBL" id="MET4580689.1"/>
    </source>
</evidence>
<evidence type="ECO:0000313" key="4">
    <source>
        <dbReference type="Proteomes" id="UP001549257"/>
    </source>
</evidence>
<proteinExistence type="predicted"/>
<name>A0ABV2QI17_9MICO</name>
<feature type="compositionally biased region" description="Polar residues" evidence="1">
    <location>
        <begin position="33"/>
        <end position="42"/>
    </location>
</feature>
<feature type="region of interest" description="Disordered" evidence="1">
    <location>
        <begin position="25"/>
        <end position="55"/>
    </location>
</feature>
<keyword evidence="4" id="KW-1185">Reference proteome</keyword>
<organism evidence="3 4">
    <name type="scientific">Conyzicola nivalis</name>
    <dbReference type="NCBI Taxonomy" id="1477021"/>
    <lineage>
        <taxon>Bacteria</taxon>
        <taxon>Bacillati</taxon>
        <taxon>Actinomycetota</taxon>
        <taxon>Actinomycetes</taxon>
        <taxon>Micrococcales</taxon>
        <taxon>Microbacteriaceae</taxon>
        <taxon>Conyzicola</taxon>
    </lineage>
</organism>
<dbReference type="Proteomes" id="UP001549257">
    <property type="component" value="Unassembled WGS sequence"/>
</dbReference>
<reference evidence="3 4" key="1">
    <citation type="submission" date="2024-06" db="EMBL/GenBank/DDBJ databases">
        <title>Sorghum-associated microbial communities from plants grown in Nebraska, USA.</title>
        <authorList>
            <person name="Schachtman D."/>
        </authorList>
    </citation>
    <scope>NUCLEOTIDE SEQUENCE [LARGE SCALE GENOMIC DNA]</scope>
    <source>
        <strain evidence="3 4">2857</strain>
    </source>
</reference>